<evidence type="ECO:0000256" key="4">
    <source>
        <dbReference type="ARBA" id="ARBA00022692"/>
    </source>
</evidence>
<feature type="compositionally biased region" description="Basic and acidic residues" evidence="9">
    <location>
        <begin position="509"/>
        <end position="524"/>
    </location>
</feature>
<evidence type="ECO:0000313" key="13">
    <source>
        <dbReference type="Proteomes" id="UP001251870"/>
    </source>
</evidence>
<accession>A0ABU2DRX5</accession>
<dbReference type="CDD" id="cd03225">
    <property type="entry name" value="ABC_cobalt_CbiO_domain1"/>
    <property type="match status" value="2"/>
</dbReference>
<dbReference type="SMART" id="SM00382">
    <property type="entry name" value="AAA"/>
    <property type="match status" value="2"/>
</dbReference>
<feature type="transmembrane region" description="Helical" evidence="10">
    <location>
        <begin position="590"/>
        <end position="611"/>
    </location>
</feature>
<dbReference type="PANTHER" id="PTHR43553">
    <property type="entry name" value="HEAVY METAL TRANSPORTER"/>
    <property type="match status" value="1"/>
</dbReference>
<dbReference type="CDD" id="cd16914">
    <property type="entry name" value="EcfT"/>
    <property type="match status" value="1"/>
</dbReference>
<dbReference type="EMBL" id="JAVKGR010000004">
    <property type="protein sequence ID" value="MDR8019045.1"/>
    <property type="molecule type" value="Genomic_DNA"/>
</dbReference>
<dbReference type="InterPro" id="IPR050095">
    <property type="entry name" value="ECF_ABC_transporter_ATP-bd"/>
</dbReference>
<keyword evidence="8 10" id="KW-0472">Membrane</keyword>
<dbReference type="PROSITE" id="PS50893">
    <property type="entry name" value="ABC_TRANSPORTER_2"/>
    <property type="match status" value="2"/>
</dbReference>
<name>A0ABU2DRX5_9MICC</name>
<evidence type="ECO:0000256" key="7">
    <source>
        <dbReference type="ARBA" id="ARBA00022989"/>
    </source>
</evidence>
<evidence type="ECO:0000256" key="3">
    <source>
        <dbReference type="ARBA" id="ARBA00022448"/>
    </source>
</evidence>
<keyword evidence="3" id="KW-0813">Transport</keyword>
<feature type="transmembrane region" description="Helical" evidence="10">
    <location>
        <begin position="632"/>
        <end position="653"/>
    </location>
</feature>
<reference evidence="12 13" key="1">
    <citation type="submission" date="2023-09" db="EMBL/GenBank/DDBJ databases">
        <title>Description of three actinobacteria isolated from air of manufacturing shop in a pharmaceutical factory.</title>
        <authorList>
            <person name="Zhang D.-F."/>
        </authorList>
    </citation>
    <scope>NUCLEOTIDE SEQUENCE [LARGE SCALE GENOMIC DNA]</scope>
    <source>
        <strain evidence="12 13">LY-0111</strain>
    </source>
</reference>
<dbReference type="InterPro" id="IPR027417">
    <property type="entry name" value="P-loop_NTPase"/>
</dbReference>
<dbReference type="SUPFAM" id="SSF52540">
    <property type="entry name" value="P-loop containing nucleoside triphosphate hydrolases"/>
    <property type="match status" value="2"/>
</dbReference>
<keyword evidence="13" id="KW-1185">Reference proteome</keyword>
<dbReference type="Pfam" id="PF02361">
    <property type="entry name" value="CbiQ"/>
    <property type="match status" value="1"/>
</dbReference>
<keyword evidence="5" id="KW-0547">Nucleotide-binding</keyword>
<comment type="caution">
    <text evidence="12">The sequence shown here is derived from an EMBL/GenBank/DDBJ whole genome shotgun (WGS) entry which is preliminary data.</text>
</comment>
<evidence type="ECO:0000256" key="6">
    <source>
        <dbReference type="ARBA" id="ARBA00022840"/>
    </source>
</evidence>
<dbReference type="InterPro" id="IPR003339">
    <property type="entry name" value="ABC/ECF_trnsptr_transmembrane"/>
</dbReference>
<comment type="similarity">
    <text evidence="2">Belongs to the ABC transporter superfamily.</text>
</comment>
<dbReference type="PROSITE" id="PS00211">
    <property type="entry name" value="ABC_TRANSPORTER_1"/>
    <property type="match status" value="2"/>
</dbReference>
<dbReference type="InterPro" id="IPR003593">
    <property type="entry name" value="AAA+_ATPase"/>
</dbReference>
<dbReference type="InterPro" id="IPR015856">
    <property type="entry name" value="ABC_transpr_CbiO/EcfA_su"/>
</dbReference>
<evidence type="ECO:0000256" key="2">
    <source>
        <dbReference type="ARBA" id="ARBA00005417"/>
    </source>
</evidence>
<evidence type="ECO:0000256" key="9">
    <source>
        <dbReference type="SAM" id="MobiDB-lite"/>
    </source>
</evidence>
<feature type="domain" description="ABC transporter" evidence="11">
    <location>
        <begin position="286"/>
        <end position="535"/>
    </location>
</feature>
<evidence type="ECO:0000256" key="8">
    <source>
        <dbReference type="ARBA" id="ARBA00023136"/>
    </source>
</evidence>
<dbReference type="InterPro" id="IPR003439">
    <property type="entry name" value="ABC_transporter-like_ATP-bd"/>
</dbReference>
<dbReference type="PANTHER" id="PTHR43553:SF24">
    <property type="entry name" value="ENERGY-COUPLING FACTOR TRANSPORTER ATP-BINDING PROTEIN ECFA1"/>
    <property type="match status" value="1"/>
</dbReference>
<dbReference type="Pfam" id="PF00005">
    <property type="entry name" value="ABC_tran"/>
    <property type="match status" value="2"/>
</dbReference>
<protein>
    <submittedName>
        <fullName evidence="12">ATP-binding cassette domain-containing protein</fullName>
    </submittedName>
</protein>
<feature type="transmembrane region" description="Helical" evidence="10">
    <location>
        <begin position="550"/>
        <end position="578"/>
    </location>
</feature>
<feature type="domain" description="ABC transporter" evidence="11">
    <location>
        <begin position="18"/>
        <end position="252"/>
    </location>
</feature>
<dbReference type="Proteomes" id="UP001251870">
    <property type="component" value="Unassembled WGS sequence"/>
</dbReference>
<proteinExistence type="inferred from homology"/>
<evidence type="ECO:0000256" key="10">
    <source>
        <dbReference type="SAM" id="Phobius"/>
    </source>
</evidence>
<feature type="transmembrane region" description="Helical" evidence="10">
    <location>
        <begin position="764"/>
        <end position="786"/>
    </location>
</feature>
<comment type="subcellular location">
    <subcellularLocation>
        <location evidence="1">Membrane</location>
        <topology evidence="1">Multi-pass membrane protein</topology>
    </subcellularLocation>
</comment>
<evidence type="ECO:0000313" key="12">
    <source>
        <dbReference type="EMBL" id="MDR8019045.1"/>
    </source>
</evidence>
<keyword evidence="6 12" id="KW-0067">ATP-binding</keyword>
<evidence type="ECO:0000256" key="5">
    <source>
        <dbReference type="ARBA" id="ARBA00022741"/>
    </source>
</evidence>
<evidence type="ECO:0000256" key="1">
    <source>
        <dbReference type="ARBA" id="ARBA00004141"/>
    </source>
</evidence>
<evidence type="ECO:0000259" key="11">
    <source>
        <dbReference type="PROSITE" id="PS50893"/>
    </source>
</evidence>
<dbReference type="InterPro" id="IPR017871">
    <property type="entry name" value="ABC_transporter-like_CS"/>
</dbReference>
<dbReference type="RefSeq" id="WP_310548040.1">
    <property type="nucleotide sequence ID" value="NZ_JAVKGR010000004.1"/>
</dbReference>
<dbReference type="Gene3D" id="3.40.50.300">
    <property type="entry name" value="P-loop containing nucleotide triphosphate hydrolases"/>
    <property type="match status" value="2"/>
</dbReference>
<organism evidence="12 13">
    <name type="scientific">Nesterenkonia aerolata</name>
    <dbReference type="NCBI Taxonomy" id="3074079"/>
    <lineage>
        <taxon>Bacteria</taxon>
        <taxon>Bacillati</taxon>
        <taxon>Actinomycetota</taxon>
        <taxon>Actinomycetes</taxon>
        <taxon>Micrococcales</taxon>
        <taxon>Micrococcaceae</taxon>
        <taxon>Nesterenkonia</taxon>
    </lineage>
</organism>
<sequence>MSASLNDSVRTTARGAALRATEWTYQHPERDAPAVAGLDLHIAAGERVLIAGASGAGKTTFLHAAAGVLHADEAVSSGSLLIDGVSPEDARGRVGLVQQDPEAQVVLSRIGDDVAFAAENLSVPREEIWGRVREAMALVGLGAGLEHPTAQLSGGQKQRLALAGILAMRPGMLLLDEITAHLDPDGVAQIRDAVVDVAASTGATLVVVEHRLEPWIDHVDTLIVLDSGSGVRRRVPASALREDPHLRAELVELGLWVPGHDPAAALPAWRRPATGGPLLIGERLAVSRTPPRRSWRRTPPPTPVLDGVDVALHRGQALGIVGRNGAGKSTLLLSLAGLIPVHGGSLRASDALKGEHGAELADSPDRWGSTELITRIGTVFQEPEHQFVRGTVREELALGLRRADRSVADEPDTDQRVEEMLHRLRLDHLADQNPFTLSGGEKRRLSVGTALICAPEILMLDEPTFGQDAHTFAELAILLREHLDRGGTVVAVTHEDAFLRALDGEEFDVSPRDEARPEHNDDAPRSSGAPILSGVRSAAWLGRRNPLGKLAAVLLVTGALVSTMDWVSSIVVVAASFALLPVAGIRVGQFLLRVWPFAVGGVLMVWSTALAGEDSGEVLLDLGYAQVSEGSLELGVALGVRAFAIVLPAVLVFSTTDPTDLADSLAQDLRLPARFVLSALAGMRLLGLLTQRWTTIGHARRARGITADRGVAARLRAFGSQSFGLLVSAIRTATRLAVTMESRGFGAGTRSWARPSTWQAADAWVVLGGVGLAGAALAAAMLAGTYSSAW</sequence>
<keyword evidence="7 10" id="KW-1133">Transmembrane helix</keyword>
<feature type="region of interest" description="Disordered" evidence="9">
    <location>
        <begin position="509"/>
        <end position="528"/>
    </location>
</feature>
<gene>
    <name evidence="12" type="ORF">RIL96_05635</name>
</gene>
<keyword evidence="4 10" id="KW-0812">Transmembrane</keyword>
<dbReference type="GO" id="GO:0005524">
    <property type="term" value="F:ATP binding"/>
    <property type="evidence" value="ECO:0007669"/>
    <property type="project" value="UniProtKB-KW"/>
</dbReference>